<dbReference type="Pfam" id="PF25106">
    <property type="entry name" value="VWA_4"/>
    <property type="match status" value="1"/>
</dbReference>
<dbReference type="SMART" id="SM00604">
    <property type="entry name" value="MD"/>
    <property type="match status" value="2"/>
</dbReference>
<evidence type="ECO:0000313" key="9">
    <source>
        <dbReference type="WBParaSite" id="HPBE_0000703701-mRNA-1"/>
    </source>
</evidence>
<dbReference type="OrthoDB" id="5781816at2759"/>
<dbReference type="Pfam" id="PF24415">
    <property type="entry name" value="Ig_Irg-7"/>
    <property type="match status" value="1"/>
</dbReference>
<dbReference type="PANTHER" id="PTHR47324">
    <property type="entry name" value="PROTEIN IRG-7-RELATED"/>
    <property type="match status" value="1"/>
</dbReference>
<comment type="caution">
    <text evidence="4">Lacks conserved residue(s) required for the propagation of feature annotation.</text>
</comment>
<keyword evidence="4" id="KW-1015">Disulfide bond</keyword>
<dbReference type="CDD" id="cd00054">
    <property type="entry name" value="EGF_CA"/>
    <property type="match status" value="1"/>
</dbReference>
<dbReference type="InterPro" id="IPR006582">
    <property type="entry name" value="MD_domain"/>
</dbReference>
<evidence type="ECO:0000256" key="1">
    <source>
        <dbReference type="ARBA" id="ARBA00004613"/>
    </source>
</evidence>
<dbReference type="InterPro" id="IPR057085">
    <property type="entry name" value="Ig_Irg-7"/>
</dbReference>
<dbReference type="WBParaSite" id="HPBE_0000703701-mRNA-1">
    <property type="protein sequence ID" value="HPBE_0000703701-mRNA-1"/>
    <property type="gene ID" value="HPBE_0000703701"/>
</dbReference>
<gene>
    <name evidence="7" type="ORF">HPBE_LOCUS7038</name>
</gene>
<sequence length="1503" mass="166661">MSQISASRSCNTPGYTGEFCEFPICFETNPKLPYIPDDETVAIDAATLAFCTQTYVIFVDETMFDITIDLDMDSPLNPSFALEGEDGQAYLPDGILTQTRDQFQAFYAWLPPGRYLVIPTADLTTSSCILSIRSRTLITINAGFLVGEGTETERSDSPQSYTFYNEPASVVLHANFLRSPAKLQSINFIGEENTLYRPRLLSSRFNCSYEYIFESFYCKKTGSYLYQVEGVTFQGFNFRRLFTFSCLMNPETTVAPPSTPAPTQPSKCSNNGVLITNLDGTTYCYCMGLFTGADCAQRVCANGGTPDANNKCLCQDGFIGEFCENVYCSDNTGMTFDAEHPTLTLVVRTRTQLADVINQVSGAVQSLVNDLTFDPEYLTHFVLVLFNNNTVNTNTYPSASLLLTALNDASKTKDASGGCTDVDLIALGAALSQYLTYKSPVYVITDALPSDGSEADNDYHLINDWRSPVYFIYLEPLVEAGCQTTIEDPAYRIMDTVAQRSAGQTFYFKDRTGIRNFLTQHMLNTLYRTQLLLSNDLQLCREQNVFKSISVDSSVELLVIVATGNGISLVLTTPDGDFADADKVFTDGMNHICWRKPHLCNWLFSFLTTDATQGCNYKVYQSVYHANVSLKVTAIYNISAGRSNQMDLFWSTSINLDSDVGLPQPLYGLQHAFVMHLTNYPVGVPPERVQAFLTISANRGGKPTQVYASNGIWRDVCTYNFYFPPFACKIPNELFHFNFFAQDLLGFAIQRAGVMYCAEFSPPPPPQSECQNGGVMNAANTTCFCPPGFTGDTCTQVVCFNGGKYVGNQCSCPVGWTGSFCEIAKCVDKGFSPEFMLENVDMIFMVELTAQAHAQLVFLNMQFADMIRDIQAQSRTWINRFYLVGYNSTWADVMAVSTTRDPHNIVDEMTKLASQIPTDTGCRVQLWQGLEKVLRWNIPMGSFVQIFQTSPEDNGNLDNVGQLYDALRSLFINTNGFLSFTPTFTPNGFACNASQIDYATMFMMTGGSAGTVYPIQPANTANMVQVIPLQYSSAQVYGQFSFHCKQPMEVYFPIDAYTQTIQLDTFGFQKTVQIFDGNGKAVDAFNLMSDPFSGWDIYELRKDCEDGWDKFGQYCLQFVVSAMNYTDAQNFCHQAGGSIVDDMNDGKHQFIASTAHGFNFWIGLYNNASMYLWDRPDYVDPLPLSQTKQYWVGGMGEPVYDPNAACVYWDDSVTNSNTWTLGSCASKLPFICQKHQYDKDHRPNVIGDDDLPAGKWSVSITVAPTAGQLEVCSVAVRVQSSLQIITGFTTDVAQDYPYLDPIFDSRTFYNAATYQPRVGCSFPWVSQTFACPNGQQAINEIIIAHIGEDEFGNMFQRLTFAHCNEAGRYCTVPICVNGGVLSASDTTCICPKGYTGPNCQLEMCTKRSPLAFSMDYKTLVLVVEVTQQNMNVVKELISSLSSIVQTATANNPNWFVNYVLVTFDSTGSTSKASFTTIGALVLSLNSAANRATDAGKCTLPIYT</sequence>
<comment type="subcellular location">
    <subcellularLocation>
        <location evidence="1">Secreted</location>
    </subcellularLocation>
</comment>
<evidence type="ECO:0000256" key="4">
    <source>
        <dbReference type="PROSITE-ProRule" id="PRU00076"/>
    </source>
</evidence>
<dbReference type="PANTHER" id="PTHR47324:SF1">
    <property type="entry name" value="EGF-LIKE DOMAIN-CONTAINING PROTEIN-RELATED"/>
    <property type="match status" value="1"/>
</dbReference>
<dbReference type="PROSITE" id="PS50041">
    <property type="entry name" value="C_TYPE_LECTIN_2"/>
    <property type="match status" value="1"/>
</dbReference>
<feature type="disulfide bond" evidence="4">
    <location>
        <begin position="1390"/>
        <end position="1399"/>
    </location>
</feature>
<dbReference type="Pfam" id="PF23623">
    <property type="entry name" value="GBD_IRG7_N"/>
    <property type="match status" value="1"/>
</dbReference>
<feature type="domain" description="EGF-like" evidence="5">
    <location>
        <begin position="1366"/>
        <end position="1400"/>
    </location>
</feature>
<organism evidence="7">
    <name type="scientific">Heligmosomoides polygyrus</name>
    <name type="common">Parasitic roundworm</name>
    <dbReference type="NCBI Taxonomy" id="6339"/>
    <lineage>
        <taxon>Eukaryota</taxon>
        <taxon>Metazoa</taxon>
        <taxon>Ecdysozoa</taxon>
        <taxon>Nematoda</taxon>
        <taxon>Chromadorea</taxon>
        <taxon>Rhabditida</taxon>
        <taxon>Rhabditina</taxon>
        <taxon>Rhabditomorpha</taxon>
        <taxon>Strongyloidea</taxon>
        <taxon>Heligmosomidae</taxon>
        <taxon>Heligmosomoides</taxon>
    </lineage>
</organism>
<dbReference type="PROSITE" id="PS50026">
    <property type="entry name" value="EGF_3"/>
    <property type="match status" value="3"/>
</dbReference>
<dbReference type="InterPro" id="IPR016186">
    <property type="entry name" value="C-type_lectin-like/link_sf"/>
</dbReference>
<evidence type="ECO:0000256" key="3">
    <source>
        <dbReference type="ARBA" id="ARBA00022729"/>
    </source>
</evidence>
<dbReference type="InterPro" id="IPR056861">
    <property type="entry name" value="HMCN1-like_VWA"/>
</dbReference>
<evidence type="ECO:0000259" key="6">
    <source>
        <dbReference type="PROSITE" id="PS50041"/>
    </source>
</evidence>
<dbReference type="PROSITE" id="PS00022">
    <property type="entry name" value="EGF_1"/>
    <property type="match status" value="3"/>
</dbReference>
<dbReference type="InterPro" id="IPR053295">
    <property type="entry name" value="Innate_immunity_reg"/>
</dbReference>
<dbReference type="InterPro" id="IPR000742">
    <property type="entry name" value="EGF"/>
</dbReference>
<reference evidence="7 8" key="1">
    <citation type="submission" date="2018-11" db="EMBL/GenBank/DDBJ databases">
        <authorList>
            <consortium name="Pathogen Informatics"/>
        </authorList>
    </citation>
    <scope>NUCLEOTIDE SEQUENCE [LARGE SCALE GENOMIC DNA]</scope>
</reference>
<evidence type="ECO:0000259" key="5">
    <source>
        <dbReference type="PROSITE" id="PS50026"/>
    </source>
</evidence>
<evidence type="ECO:0000313" key="7">
    <source>
        <dbReference type="EMBL" id="VDO70693.1"/>
    </source>
</evidence>
<feature type="disulfide bond" evidence="4">
    <location>
        <begin position="314"/>
        <end position="323"/>
    </location>
</feature>
<dbReference type="PROSITE" id="PS01186">
    <property type="entry name" value="EGF_2"/>
    <property type="match status" value="3"/>
</dbReference>
<protein>
    <submittedName>
        <fullName evidence="9">EGF-like domain-containing protein</fullName>
    </submittedName>
</protein>
<dbReference type="Proteomes" id="UP000050761">
    <property type="component" value="Unassembled WGS sequence"/>
</dbReference>
<feature type="domain" description="EGF-like" evidence="5">
    <location>
        <begin position="291"/>
        <end position="324"/>
    </location>
</feature>
<dbReference type="Gene3D" id="2.10.25.10">
    <property type="entry name" value="Laminin"/>
    <property type="match status" value="3"/>
</dbReference>
<keyword evidence="4" id="KW-0245">EGF-like domain</keyword>
<keyword evidence="3" id="KW-0732">Signal</keyword>
<dbReference type="SUPFAM" id="SSF56436">
    <property type="entry name" value="C-type lectin-like"/>
    <property type="match status" value="1"/>
</dbReference>
<accession>A0A3P7Z055</accession>
<dbReference type="InterPro" id="IPR009030">
    <property type="entry name" value="Growth_fac_rcpt_cys_sf"/>
</dbReference>
<dbReference type="SUPFAM" id="SSF57184">
    <property type="entry name" value="Growth factor receptor domain"/>
    <property type="match status" value="1"/>
</dbReference>
<keyword evidence="8" id="KW-1185">Reference proteome</keyword>
<reference evidence="9" key="2">
    <citation type="submission" date="2019-09" db="UniProtKB">
        <authorList>
            <consortium name="WormBaseParasite"/>
        </authorList>
    </citation>
    <scope>IDENTIFICATION</scope>
</reference>
<evidence type="ECO:0000313" key="8">
    <source>
        <dbReference type="Proteomes" id="UP000050761"/>
    </source>
</evidence>
<feature type="disulfide bond" evidence="4">
    <location>
        <begin position="812"/>
        <end position="821"/>
    </location>
</feature>
<feature type="domain" description="C-type lectin" evidence="6">
    <location>
        <begin position="1111"/>
        <end position="1233"/>
    </location>
</feature>
<evidence type="ECO:0000256" key="2">
    <source>
        <dbReference type="ARBA" id="ARBA00022525"/>
    </source>
</evidence>
<proteinExistence type="predicted"/>
<dbReference type="InterPro" id="IPR001304">
    <property type="entry name" value="C-type_lectin-like"/>
</dbReference>
<dbReference type="SMART" id="SM00034">
    <property type="entry name" value="CLECT"/>
    <property type="match status" value="1"/>
</dbReference>
<dbReference type="EMBL" id="UZAH01025800">
    <property type="protein sequence ID" value="VDO70693.1"/>
    <property type="molecule type" value="Genomic_DNA"/>
</dbReference>
<keyword evidence="2" id="KW-0964">Secreted</keyword>
<feature type="domain" description="EGF-like" evidence="5">
    <location>
        <begin position="790"/>
        <end position="822"/>
    </location>
</feature>
<dbReference type="Gene3D" id="3.10.100.10">
    <property type="entry name" value="Mannose-Binding Protein A, subunit A"/>
    <property type="match status" value="1"/>
</dbReference>
<dbReference type="Pfam" id="PF00059">
    <property type="entry name" value="Lectin_C"/>
    <property type="match status" value="1"/>
</dbReference>
<dbReference type="CDD" id="cd00037">
    <property type="entry name" value="CLECT"/>
    <property type="match status" value="1"/>
</dbReference>
<dbReference type="InterPro" id="IPR016187">
    <property type="entry name" value="CTDL_fold"/>
</dbReference>
<dbReference type="SMART" id="SM00181">
    <property type="entry name" value="EGF"/>
    <property type="match status" value="4"/>
</dbReference>
<name>A0A3P7Z055_HELPZ</name>
<dbReference type="InterPro" id="IPR057086">
    <property type="entry name" value="GBD_Irg-7_N"/>
</dbReference>